<dbReference type="Proteomes" id="UP001151760">
    <property type="component" value="Unassembled WGS sequence"/>
</dbReference>
<dbReference type="InterPro" id="IPR010979">
    <property type="entry name" value="Ribosomal_uS13-like_H2TH"/>
</dbReference>
<dbReference type="PROSITE" id="PS50159">
    <property type="entry name" value="RIBOSOMAL_S13_2"/>
    <property type="match status" value="1"/>
</dbReference>
<evidence type="ECO:0000256" key="3">
    <source>
        <dbReference type="ARBA" id="ARBA00010535"/>
    </source>
</evidence>
<dbReference type="Gene3D" id="3.30.1440.10">
    <property type="match status" value="1"/>
</dbReference>
<dbReference type="InterPro" id="IPR018086">
    <property type="entry name" value="NADH_UbQ_OxRdtase_su1_CS"/>
</dbReference>
<proteinExistence type="inferred from homology"/>
<comment type="subcellular location">
    <subcellularLocation>
        <location evidence="9">Cell membrane</location>
        <topology evidence="9">Multi-pass membrane protein</topology>
    </subcellularLocation>
    <subcellularLocation>
        <location evidence="1">Membrane</location>
        <topology evidence="1">Multi-pass membrane protein</topology>
    </subcellularLocation>
</comment>
<evidence type="ECO:0000256" key="4">
    <source>
        <dbReference type="ARBA" id="ARBA00022692"/>
    </source>
</evidence>
<keyword evidence="9" id="KW-0520">NAD</keyword>
<dbReference type="SUPFAM" id="SSF55282">
    <property type="entry name" value="RL5-like"/>
    <property type="match status" value="1"/>
</dbReference>
<evidence type="ECO:0000256" key="1">
    <source>
        <dbReference type="ARBA" id="ARBA00004141"/>
    </source>
</evidence>
<evidence type="ECO:0000256" key="9">
    <source>
        <dbReference type="RuleBase" id="RU000471"/>
    </source>
</evidence>
<evidence type="ECO:0000256" key="2">
    <source>
        <dbReference type="ARBA" id="ARBA00008080"/>
    </source>
</evidence>
<dbReference type="InterPro" id="IPR022803">
    <property type="entry name" value="Ribosomal_uL5_dom_sf"/>
</dbReference>
<dbReference type="PANTHER" id="PTHR11432">
    <property type="entry name" value="NADH DEHYDROGENASE SUBUNIT 1"/>
    <property type="match status" value="1"/>
</dbReference>
<dbReference type="GO" id="GO:0005840">
    <property type="term" value="C:ribosome"/>
    <property type="evidence" value="ECO:0007669"/>
    <property type="project" value="UniProtKB-KW"/>
</dbReference>
<sequence length="459" mass="51560">MLYISGARSVADEQVRIASTKIDGIGPKKAILVRYRLGISGNIKIKELTKYQIDQIEQMIGQDHVVHWELKRGERADIERFISISCYRGIRHQDGSPLRGRAAFSDQGPGHKGPSTIQVRRSPEVTAMSRNLTHRPKRRANTRTATKVEHTAMPPVFVSWESPAEERAVGPRNSSEIVMAQKQIWSGIPLFPVLVMFFISCLAETNRAPFDLPEAEAESVAGYNVEYARDAILNSSLEAKKRERLARALLKRPFTKNIEGLATARMSMQDAPKGVPINRATRFENKDPLLKPNHANVMEVPGSCKIRVVPKAAPSDFIIKNGKLAMEIPCGQKLIQTQRASTGKSFRSNPFLGSNKDKKGYVSDLARQSTLRGHGMSHFLVRISAVMSLLDFPVEIREKSIQFLMEMEFCEFSPELEDHFEIFEHIRGFNVTIVTSANTQDETLPPWSGFFQKDEGESQ</sequence>
<organism evidence="10 11">
    <name type="scientific">Tanacetum coccineum</name>
    <dbReference type="NCBI Taxonomy" id="301880"/>
    <lineage>
        <taxon>Eukaryota</taxon>
        <taxon>Viridiplantae</taxon>
        <taxon>Streptophyta</taxon>
        <taxon>Embryophyta</taxon>
        <taxon>Tracheophyta</taxon>
        <taxon>Spermatophyta</taxon>
        <taxon>Magnoliopsida</taxon>
        <taxon>eudicotyledons</taxon>
        <taxon>Gunneridae</taxon>
        <taxon>Pentapetalae</taxon>
        <taxon>asterids</taxon>
        <taxon>campanulids</taxon>
        <taxon>Asterales</taxon>
        <taxon>Asteraceae</taxon>
        <taxon>Asteroideae</taxon>
        <taxon>Anthemideae</taxon>
        <taxon>Anthemidinae</taxon>
        <taxon>Tanacetum</taxon>
    </lineage>
</organism>
<evidence type="ECO:0000256" key="7">
    <source>
        <dbReference type="ARBA" id="ARBA00023136"/>
    </source>
</evidence>
<evidence type="ECO:0000256" key="8">
    <source>
        <dbReference type="ARBA" id="ARBA00023274"/>
    </source>
</evidence>
<dbReference type="InterPro" id="IPR027437">
    <property type="entry name" value="Rbsml_uS13_C"/>
</dbReference>
<evidence type="ECO:0000313" key="10">
    <source>
        <dbReference type="EMBL" id="GJT76794.1"/>
    </source>
</evidence>
<name>A0ABQ5GMU1_9ASTR</name>
<dbReference type="PANTHER" id="PTHR11432:SF3">
    <property type="entry name" value="NADH-UBIQUINONE OXIDOREDUCTASE CHAIN 1"/>
    <property type="match status" value="1"/>
</dbReference>
<protein>
    <submittedName>
        <fullName evidence="10">Ribosomal protein L5</fullName>
    </submittedName>
</protein>
<reference evidence="10" key="1">
    <citation type="journal article" date="2022" name="Int. J. Mol. Sci.">
        <title>Draft Genome of Tanacetum Coccineum: Genomic Comparison of Closely Related Tanacetum-Family Plants.</title>
        <authorList>
            <person name="Yamashiro T."/>
            <person name="Shiraishi A."/>
            <person name="Nakayama K."/>
            <person name="Satake H."/>
        </authorList>
    </citation>
    <scope>NUCLEOTIDE SEQUENCE</scope>
</reference>
<dbReference type="Pfam" id="PF00146">
    <property type="entry name" value="NADHdh"/>
    <property type="match status" value="1"/>
</dbReference>
<dbReference type="EMBL" id="BQNB010018655">
    <property type="protein sequence ID" value="GJT76794.1"/>
    <property type="molecule type" value="Genomic_DNA"/>
</dbReference>
<comment type="similarity">
    <text evidence="3 9">Belongs to the complex I subunit 1 family.</text>
</comment>
<reference evidence="10" key="2">
    <citation type="submission" date="2022-01" db="EMBL/GenBank/DDBJ databases">
        <authorList>
            <person name="Yamashiro T."/>
            <person name="Shiraishi A."/>
            <person name="Satake H."/>
            <person name="Nakayama K."/>
        </authorList>
    </citation>
    <scope>NUCLEOTIDE SEQUENCE</scope>
</reference>
<keyword evidence="8" id="KW-0687">Ribonucleoprotein</keyword>
<comment type="similarity">
    <text evidence="2">Belongs to the universal ribosomal protein uS13 family.</text>
</comment>
<keyword evidence="6" id="KW-1133">Transmembrane helix</keyword>
<dbReference type="Pfam" id="PF00416">
    <property type="entry name" value="Ribosomal_S13"/>
    <property type="match status" value="1"/>
</dbReference>
<gene>
    <name evidence="10" type="ORF">Tco_1043519</name>
</gene>
<dbReference type="InterPro" id="IPR001694">
    <property type="entry name" value="NADH_UbQ_OxRdtase_su1/FPO"/>
</dbReference>
<evidence type="ECO:0000256" key="6">
    <source>
        <dbReference type="ARBA" id="ARBA00022989"/>
    </source>
</evidence>
<dbReference type="InterPro" id="IPR001892">
    <property type="entry name" value="Ribosomal_uS13"/>
</dbReference>
<keyword evidence="4 9" id="KW-0812">Transmembrane</keyword>
<comment type="caution">
    <text evidence="10">The sequence shown here is derived from an EMBL/GenBank/DDBJ whole genome shotgun (WGS) entry which is preliminary data.</text>
</comment>
<keyword evidence="5 10" id="KW-0689">Ribosomal protein</keyword>
<keyword evidence="11" id="KW-1185">Reference proteome</keyword>
<accession>A0ABQ5GMU1</accession>
<dbReference type="Gene3D" id="4.10.910.10">
    <property type="entry name" value="30s ribosomal protein s13, domain 2"/>
    <property type="match status" value="1"/>
</dbReference>
<dbReference type="SUPFAM" id="SSF46946">
    <property type="entry name" value="S13-like H2TH domain"/>
    <property type="match status" value="1"/>
</dbReference>
<keyword evidence="7" id="KW-0472">Membrane</keyword>
<dbReference type="Gene3D" id="1.10.8.50">
    <property type="match status" value="1"/>
</dbReference>
<evidence type="ECO:0000313" key="11">
    <source>
        <dbReference type="Proteomes" id="UP001151760"/>
    </source>
</evidence>
<evidence type="ECO:0000256" key="5">
    <source>
        <dbReference type="ARBA" id="ARBA00022980"/>
    </source>
</evidence>
<dbReference type="PROSITE" id="PS00668">
    <property type="entry name" value="COMPLEX1_ND1_2"/>
    <property type="match status" value="1"/>
</dbReference>